<evidence type="ECO:0000313" key="6">
    <source>
        <dbReference type="EMBL" id="MFC3687011.1"/>
    </source>
</evidence>
<keyword evidence="3" id="KW-0804">Transcription</keyword>
<gene>
    <name evidence="6" type="ORF">ACFOLH_01500</name>
</gene>
<comment type="caution">
    <text evidence="6">The sequence shown here is derived from an EMBL/GenBank/DDBJ whole genome shotgun (WGS) entry which is preliminary data.</text>
</comment>
<evidence type="ECO:0000256" key="4">
    <source>
        <dbReference type="SAM" id="MobiDB-lite"/>
    </source>
</evidence>
<keyword evidence="7" id="KW-1185">Reference proteome</keyword>
<organism evidence="6 7">
    <name type="scientific">Aquipuribacter hungaricus</name>
    <dbReference type="NCBI Taxonomy" id="545624"/>
    <lineage>
        <taxon>Bacteria</taxon>
        <taxon>Bacillati</taxon>
        <taxon>Actinomycetota</taxon>
        <taxon>Actinomycetes</taxon>
        <taxon>Micrococcales</taxon>
        <taxon>Intrasporangiaceae</taxon>
        <taxon>Aquipuribacter</taxon>
    </lineage>
</organism>
<accession>A0ABV7WB20</accession>
<keyword evidence="2" id="KW-0238">DNA-binding</keyword>
<evidence type="ECO:0000313" key="7">
    <source>
        <dbReference type="Proteomes" id="UP001595685"/>
    </source>
</evidence>
<evidence type="ECO:0000256" key="2">
    <source>
        <dbReference type="ARBA" id="ARBA00023125"/>
    </source>
</evidence>
<dbReference type="InterPro" id="IPR000835">
    <property type="entry name" value="HTH_MarR-typ"/>
</dbReference>
<name>A0ABV7WB20_9MICO</name>
<dbReference type="RefSeq" id="WP_340291988.1">
    <property type="nucleotide sequence ID" value="NZ_JBBEOI010000056.1"/>
</dbReference>
<dbReference type="InterPro" id="IPR052526">
    <property type="entry name" value="HTH-type_Bedaq_tolerance"/>
</dbReference>
<evidence type="ECO:0000256" key="3">
    <source>
        <dbReference type="ARBA" id="ARBA00023163"/>
    </source>
</evidence>
<dbReference type="Gene3D" id="1.10.10.10">
    <property type="entry name" value="Winged helix-like DNA-binding domain superfamily/Winged helix DNA-binding domain"/>
    <property type="match status" value="1"/>
</dbReference>
<feature type="domain" description="HTH marR-type" evidence="5">
    <location>
        <begin position="20"/>
        <end position="151"/>
    </location>
</feature>
<reference evidence="7" key="1">
    <citation type="journal article" date="2019" name="Int. J. Syst. Evol. Microbiol.">
        <title>The Global Catalogue of Microorganisms (GCM) 10K type strain sequencing project: providing services to taxonomists for standard genome sequencing and annotation.</title>
        <authorList>
            <consortium name="The Broad Institute Genomics Platform"/>
            <consortium name="The Broad Institute Genome Sequencing Center for Infectious Disease"/>
            <person name="Wu L."/>
            <person name="Ma J."/>
        </authorList>
    </citation>
    <scope>NUCLEOTIDE SEQUENCE [LARGE SCALE GENOMIC DNA]</scope>
    <source>
        <strain evidence="7">NCAIM B.02333</strain>
    </source>
</reference>
<keyword evidence="1" id="KW-0805">Transcription regulation</keyword>
<dbReference type="Pfam" id="PF01047">
    <property type="entry name" value="MarR"/>
    <property type="match status" value="1"/>
</dbReference>
<dbReference type="InterPro" id="IPR023187">
    <property type="entry name" value="Tscrpt_reg_MarR-type_CS"/>
</dbReference>
<sequence>MTAPADTPRRPSDASPGGLSADLRVSLMRAVRRLRAEKSDADITDSQYAVLGTLDRHGAMTSAALAGHERVRPPSMTRLVAGLLEAGLVTRAAHPDDGRAQIVELTDAGRDAVAETRRRRDEWLCHHLAGLPEEDRRTLARAAVLLSELSEA</sequence>
<dbReference type="SUPFAM" id="SSF46785">
    <property type="entry name" value="Winged helix' DNA-binding domain"/>
    <property type="match status" value="1"/>
</dbReference>
<dbReference type="PROSITE" id="PS50995">
    <property type="entry name" value="HTH_MARR_2"/>
    <property type="match status" value="1"/>
</dbReference>
<evidence type="ECO:0000256" key="1">
    <source>
        <dbReference type="ARBA" id="ARBA00023015"/>
    </source>
</evidence>
<dbReference type="PROSITE" id="PS01117">
    <property type="entry name" value="HTH_MARR_1"/>
    <property type="match status" value="1"/>
</dbReference>
<dbReference type="PANTHER" id="PTHR39515:SF2">
    <property type="entry name" value="HTH-TYPE TRANSCRIPTIONAL REGULATOR RV0880"/>
    <property type="match status" value="1"/>
</dbReference>
<dbReference type="Proteomes" id="UP001595685">
    <property type="component" value="Unassembled WGS sequence"/>
</dbReference>
<dbReference type="SMART" id="SM00347">
    <property type="entry name" value="HTH_MARR"/>
    <property type="match status" value="1"/>
</dbReference>
<dbReference type="PANTHER" id="PTHR39515">
    <property type="entry name" value="CONSERVED PROTEIN"/>
    <property type="match status" value="1"/>
</dbReference>
<dbReference type="EMBL" id="JBHRWW010000001">
    <property type="protein sequence ID" value="MFC3687011.1"/>
    <property type="molecule type" value="Genomic_DNA"/>
</dbReference>
<proteinExistence type="predicted"/>
<dbReference type="InterPro" id="IPR036390">
    <property type="entry name" value="WH_DNA-bd_sf"/>
</dbReference>
<evidence type="ECO:0000259" key="5">
    <source>
        <dbReference type="PROSITE" id="PS50995"/>
    </source>
</evidence>
<feature type="region of interest" description="Disordered" evidence="4">
    <location>
        <begin position="1"/>
        <end position="20"/>
    </location>
</feature>
<protein>
    <submittedName>
        <fullName evidence="6">MarR family winged helix-turn-helix transcriptional regulator</fullName>
    </submittedName>
</protein>
<dbReference type="InterPro" id="IPR036388">
    <property type="entry name" value="WH-like_DNA-bd_sf"/>
</dbReference>